<evidence type="ECO:0000313" key="3">
    <source>
        <dbReference type="Proteomes" id="UP001209878"/>
    </source>
</evidence>
<dbReference type="InterPro" id="IPR036875">
    <property type="entry name" value="Znf_CCHC_sf"/>
</dbReference>
<sequence length="195" mass="22428">MKMKETCNEVDVKFVDNDANFTFRNGAADDAVFPERRAHLPESGVGRLLLNLSLPEQPPKHNKRQQQHRHVSNAANHDRLPNARVAPDGKWTVVKRRTRLSMGKCAKCGETNHVTATCRHPDKMLCRQCGERLVACFYYTPKTEYLKIRDHLITNIDTVMRKHPECGVITTGDFNQLRDNFMKTHYSFNVVTRGH</sequence>
<keyword evidence="3" id="KW-1185">Reference proteome</keyword>
<feature type="compositionally biased region" description="Basic residues" evidence="1">
    <location>
        <begin position="60"/>
        <end position="71"/>
    </location>
</feature>
<reference evidence="2" key="1">
    <citation type="journal article" date="2023" name="Mol. Biol. Evol.">
        <title>Third-Generation Sequencing Reveals the Adaptive Role of the Epigenome in Three Deep-Sea Polychaetes.</title>
        <authorList>
            <person name="Perez M."/>
            <person name="Aroh O."/>
            <person name="Sun Y."/>
            <person name="Lan Y."/>
            <person name="Juniper S.K."/>
            <person name="Young C.R."/>
            <person name="Angers B."/>
            <person name="Qian P.Y."/>
        </authorList>
    </citation>
    <scope>NUCLEOTIDE SEQUENCE</scope>
    <source>
        <strain evidence="2">R07B-5</strain>
    </source>
</reference>
<gene>
    <name evidence="2" type="ORF">NP493_2779g00000</name>
</gene>
<dbReference type="SUPFAM" id="SSF57756">
    <property type="entry name" value="Retrovirus zinc finger-like domains"/>
    <property type="match status" value="1"/>
</dbReference>
<evidence type="ECO:0000256" key="1">
    <source>
        <dbReference type="SAM" id="MobiDB-lite"/>
    </source>
</evidence>
<evidence type="ECO:0000313" key="2">
    <source>
        <dbReference type="EMBL" id="KAK2148162.1"/>
    </source>
</evidence>
<proteinExistence type="predicted"/>
<name>A0AAD9MWC4_RIDPI</name>
<protein>
    <submittedName>
        <fullName evidence="2">Uncharacterized protein</fullName>
    </submittedName>
</protein>
<dbReference type="Proteomes" id="UP001209878">
    <property type="component" value="Unassembled WGS sequence"/>
</dbReference>
<accession>A0AAD9MWC4</accession>
<dbReference type="GO" id="GO:0008270">
    <property type="term" value="F:zinc ion binding"/>
    <property type="evidence" value="ECO:0007669"/>
    <property type="project" value="InterPro"/>
</dbReference>
<dbReference type="EMBL" id="JAODUO010003260">
    <property type="protein sequence ID" value="KAK2148162.1"/>
    <property type="molecule type" value="Genomic_DNA"/>
</dbReference>
<dbReference type="AlphaFoldDB" id="A0AAD9MWC4"/>
<dbReference type="GO" id="GO:0003676">
    <property type="term" value="F:nucleic acid binding"/>
    <property type="evidence" value="ECO:0007669"/>
    <property type="project" value="InterPro"/>
</dbReference>
<organism evidence="2 3">
    <name type="scientific">Ridgeia piscesae</name>
    <name type="common">Tubeworm</name>
    <dbReference type="NCBI Taxonomy" id="27915"/>
    <lineage>
        <taxon>Eukaryota</taxon>
        <taxon>Metazoa</taxon>
        <taxon>Spiralia</taxon>
        <taxon>Lophotrochozoa</taxon>
        <taxon>Annelida</taxon>
        <taxon>Polychaeta</taxon>
        <taxon>Sedentaria</taxon>
        <taxon>Canalipalpata</taxon>
        <taxon>Sabellida</taxon>
        <taxon>Siboglinidae</taxon>
        <taxon>Ridgeia</taxon>
    </lineage>
</organism>
<comment type="caution">
    <text evidence="2">The sequence shown here is derived from an EMBL/GenBank/DDBJ whole genome shotgun (WGS) entry which is preliminary data.</text>
</comment>
<feature type="region of interest" description="Disordered" evidence="1">
    <location>
        <begin position="54"/>
        <end position="84"/>
    </location>
</feature>